<dbReference type="EMBL" id="CM046391">
    <property type="protein sequence ID" value="KAI8558813.1"/>
    <property type="molecule type" value="Genomic_DNA"/>
</dbReference>
<sequence>MIHAWRSKRRTPRRSKRRSIRSLTKIEKKWKKKIATCRDGDGDVGIVLVVFPAHAIFLCNSSGSTNGWTPFWPVTGAFFERPYKKIRALISVFVVFATGFVISFLDMFFLYKTLM</sequence>
<name>A0ACC0NZL5_RHOML</name>
<gene>
    <name evidence="1" type="ORF">RHMOL_Rhmol04G0125500</name>
</gene>
<comment type="caution">
    <text evidence="1">The sequence shown here is derived from an EMBL/GenBank/DDBJ whole genome shotgun (WGS) entry which is preliminary data.</text>
</comment>
<proteinExistence type="predicted"/>
<reference evidence="1" key="1">
    <citation type="submission" date="2022-02" db="EMBL/GenBank/DDBJ databases">
        <title>Plant Genome Project.</title>
        <authorList>
            <person name="Zhang R.-G."/>
        </authorList>
    </citation>
    <scope>NUCLEOTIDE SEQUENCE</scope>
    <source>
        <strain evidence="1">AT1</strain>
    </source>
</reference>
<evidence type="ECO:0000313" key="2">
    <source>
        <dbReference type="Proteomes" id="UP001062846"/>
    </source>
</evidence>
<keyword evidence="2" id="KW-1185">Reference proteome</keyword>
<protein>
    <submittedName>
        <fullName evidence="1">Uncharacterized protein</fullName>
    </submittedName>
</protein>
<organism evidence="1 2">
    <name type="scientific">Rhododendron molle</name>
    <name type="common">Chinese azalea</name>
    <name type="synonym">Azalea mollis</name>
    <dbReference type="NCBI Taxonomy" id="49168"/>
    <lineage>
        <taxon>Eukaryota</taxon>
        <taxon>Viridiplantae</taxon>
        <taxon>Streptophyta</taxon>
        <taxon>Embryophyta</taxon>
        <taxon>Tracheophyta</taxon>
        <taxon>Spermatophyta</taxon>
        <taxon>Magnoliopsida</taxon>
        <taxon>eudicotyledons</taxon>
        <taxon>Gunneridae</taxon>
        <taxon>Pentapetalae</taxon>
        <taxon>asterids</taxon>
        <taxon>Ericales</taxon>
        <taxon>Ericaceae</taxon>
        <taxon>Ericoideae</taxon>
        <taxon>Rhodoreae</taxon>
        <taxon>Rhododendron</taxon>
    </lineage>
</organism>
<evidence type="ECO:0000313" key="1">
    <source>
        <dbReference type="EMBL" id="KAI8558813.1"/>
    </source>
</evidence>
<accession>A0ACC0NZL5</accession>
<dbReference type="Proteomes" id="UP001062846">
    <property type="component" value="Chromosome 4"/>
</dbReference>